<sequence>MIGARGVNLIERRILEMGYLWYPSGGVEAGIDGRLEIRNENAEVTNLILSVQSKATDGAFEGETATELTYTCSERDLRYWLKGNLPVILVYSRPRTDEAYWLSVKDYFSDPIRRASRKMHFVKAQHGFDQTAKHDLRKLALPDDGGLYLGTTPKQETIFTDLLPVAQFPERYYHARTTFPARKQALDHLFSLAKPSGRDVCRGFTIHGSVVYSFHDLSSTQWQDIVDVGTVESDLTFEWSMTHDADRKKLFVELLNVTLQDQLREDDIHFSNMDKFYFHRASDDLSDRKRKYRSRRKNASREVFKRYQSKLDPERTSYFRHVAFFGHFLELDGNWFLQITPTYRFTKDGYRDSRFSADALSGIKRLENNQAVHGQVFMWAEFLQKDTLFSRHNLLKFYPLMQFIADSGFEDADWVKREEKDRQETVFAEDQEEQAELEL</sequence>
<dbReference type="AlphaFoldDB" id="A0A9J7BFM4"/>
<name>A0A9J7BFM4_9BACT</name>
<dbReference type="InterPro" id="IPR025375">
    <property type="entry name" value="DUF4365"/>
</dbReference>
<evidence type="ECO:0000313" key="2">
    <source>
        <dbReference type="EMBL" id="UWZ81812.1"/>
    </source>
</evidence>
<gene>
    <name evidence="2" type="ORF">MOP44_14590</name>
</gene>
<evidence type="ECO:0000313" key="3">
    <source>
        <dbReference type="Proteomes" id="UP001059380"/>
    </source>
</evidence>
<reference evidence="2" key="1">
    <citation type="submission" date="2021-04" db="EMBL/GenBank/DDBJ databases">
        <title>Phylogenetic analysis of Acidobacteriaceae.</title>
        <authorList>
            <person name="Qiu L."/>
            <person name="Zhang Q."/>
        </authorList>
    </citation>
    <scope>NUCLEOTIDE SEQUENCE</scope>
    <source>
        <strain evidence="2">DSM 25168</strain>
    </source>
</reference>
<protein>
    <submittedName>
        <fullName evidence="2">DUF4365 domain-containing protein</fullName>
    </submittedName>
</protein>
<dbReference type="KEGG" id="orp:MOP44_14590"/>
<dbReference type="Pfam" id="PF14280">
    <property type="entry name" value="DUF4365"/>
    <property type="match status" value="1"/>
</dbReference>
<keyword evidence="3" id="KW-1185">Reference proteome</keyword>
<organism evidence="2 3">
    <name type="scientific">Occallatibacter riparius</name>
    <dbReference type="NCBI Taxonomy" id="1002689"/>
    <lineage>
        <taxon>Bacteria</taxon>
        <taxon>Pseudomonadati</taxon>
        <taxon>Acidobacteriota</taxon>
        <taxon>Terriglobia</taxon>
        <taxon>Terriglobales</taxon>
        <taxon>Acidobacteriaceae</taxon>
        <taxon>Occallatibacter</taxon>
    </lineage>
</organism>
<dbReference type="Proteomes" id="UP001059380">
    <property type="component" value="Chromosome"/>
</dbReference>
<dbReference type="EMBL" id="CP093313">
    <property type="protein sequence ID" value="UWZ81812.1"/>
    <property type="molecule type" value="Genomic_DNA"/>
</dbReference>
<evidence type="ECO:0000259" key="1">
    <source>
        <dbReference type="Pfam" id="PF14280"/>
    </source>
</evidence>
<proteinExistence type="predicted"/>
<dbReference type="RefSeq" id="WP_260790726.1">
    <property type="nucleotide sequence ID" value="NZ_CP093313.1"/>
</dbReference>
<feature type="domain" description="DUF4365" evidence="1">
    <location>
        <begin position="5"/>
        <end position="139"/>
    </location>
</feature>
<accession>A0A9J7BFM4</accession>